<feature type="compositionally biased region" description="Gly residues" evidence="1">
    <location>
        <begin position="13"/>
        <end position="34"/>
    </location>
</feature>
<feature type="region of interest" description="Disordered" evidence="1">
    <location>
        <begin position="1"/>
        <end position="36"/>
    </location>
</feature>
<dbReference type="Proteomes" id="UP001362999">
    <property type="component" value="Unassembled WGS sequence"/>
</dbReference>
<dbReference type="Pfam" id="PF13374">
    <property type="entry name" value="TPR_10"/>
    <property type="match status" value="6"/>
</dbReference>
<dbReference type="Pfam" id="PF13424">
    <property type="entry name" value="TPR_12"/>
    <property type="match status" value="1"/>
</dbReference>
<proteinExistence type="predicted"/>
<dbReference type="InterPro" id="IPR011990">
    <property type="entry name" value="TPR-like_helical_dom_sf"/>
</dbReference>
<dbReference type="SUPFAM" id="SSF48452">
    <property type="entry name" value="TPR-like"/>
    <property type="match status" value="3"/>
</dbReference>
<protein>
    <submittedName>
        <fullName evidence="3">FabD/lysophospholipase-like protein</fullName>
    </submittedName>
</protein>
<dbReference type="GO" id="GO:0043531">
    <property type="term" value="F:ADP binding"/>
    <property type="evidence" value="ECO:0007669"/>
    <property type="project" value="InterPro"/>
</dbReference>
<sequence>MDSEKYINIEAPGGTGGPGGHSGSGSGGIGGSGQGTQFHLSVDGTSHWNINSGGASKTVFSTAVNTKQRKLCPLPVRSFTGRQETLQEIHRYFAEAQGTRLVFILHGLGGSGKSQMAFKFVQEAQDKKRFSDVFFIDATSEETADADLKLLAPASDNTSEAALSWLASNHNAWLIVFDNADDVGLDIAKFFPPCTFGSILITTRNQQLCIHGVDSQVSNMTLHDASNLLLRLAGRKAVEDNKEELATAIVKELHCFALAVSQAGGYINARGDLKSYLALYKSSYDKLLQRNDIQGQSQYKTAVYATWNLSYNRLSPEGKLLLQIFSCLHHDGIRKEIFERASLSRLQLDDHHFQVQVNQVLAQLGGSNKTWDALTFNDIVGELQAYSLIEHNLHDQSFSVHPLVQQWSNDTTKQNMGFIQTCALAIIAMSCYFNTEDFKHITTLLHHMTRLSQFFRKPMDLRISVWLAYIADRQGQWNDSELLHSTVFERRKSLLGKEHPHTLISMNSLASIYSIQGRWSHAEALQVAVLNSRKRLLGEEHPDTLTSIANLAWTYSKQGRWTDAEALQVAVLNSRKRLLGEEHPDTLNSIAELALTYSKQGRWSDAEALQVAVLDSQKRLLGEEHPDTLTSIADLAWTYSIQGRWSDAEALQVAVLDSRKRLLGEEHPDTLTSIANLARTYSKQGRWSDAQALHVVVLEKRKTLLGKEHPDTLSSMNSLAWTYSKQGRWSDAQGLHVVVLEKRKTLLGEEHPDTLLSMNNLAYVFERQGRHSEAKALRQAAQDSKQRKDAASKPTQIEKLSSAKLASAAAVSANTVSLSLHETHIKNVKKPRNWKRVFTSCFGSTGERNIEHV</sequence>
<dbReference type="EMBL" id="JAWWNJ010000071">
    <property type="protein sequence ID" value="KAK7007328.1"/>
    <property type="molecule type" value="Genomic_DNA"/>
</dbReference>
<evidence type="ECO:0000259" key="2">
    <source>
        <dbReference type="Pfam" id="PF25000"/>
    </source>
</evidence>
<reference evidence="3 4" key="1">
    <citation type="journal article" date="2024" name="J Genomics">
        <title>Draft genome sequencing and assembly of Favolaschia claudopus CIRM-BRFM 2984 isolated from oak limbs.</title>
        <authorList>
            <person name="Navarro D."/>
            <person name="Drula E."/>
            <person name="Chaduli D."/>
            <person name="Cazenave R."/>
            <person name="Ahrendt S."/>
            <person name="Wang J."/>
            <person name="Lipzen A."/>
            <person name="Daum C."/>
            <person name="Barry K."/>
            <person name="Grigoriev I.V."/>
            <person name="Favel A."/>
            <person name="Rosso M.N."/>
            <person name="Martin F."/>
        </authorList>
    </citation>
    <scope>NUCLEOTIDE SEQUENCE [LARGE SCALE GENOMIC DNA]</scope>
    <source>
        <strain evidence="3 4">CIRM-BRFM 2984</strain>
    </source>
</reference>
<organism evidence="3 4">
    <name type="scientific">Favolaschia claudopus</name>
    <dbReference type="NCBI Taxonomy" id="2862362"/>
    <lineage>
        <taxon>Eukaryota</taxon>
        <taxon>Fungi</taxon>
        <taxon>Dikarya</taxon>
        <taxon>Basidiomycota</taxon>
        <taxon>Agaricomycotina</taxon>
        <taxon>Agaricomycetes</taxon>
        <taxon>Agaricomycetidae</taxon>
        <taxon>Agaricales</taxon>
        <taxon>Marasmiineae</taxon>
        <taxon>Mycenaceae</taxon>
        <taxon>Favolaschia</taxon>
    </lineage>
</organism>
<dbReference type="Gene3D" id="1.25.40.10">
    <property type="entry name" value="Tetratricopeptide repeat domain"/>
    <property type="match status" value="2"/>
</dbReference>
<dbReference type="SUPFAM" id="SSF52540">
    <property type="entry name" value="P-loop containing nucleoside triphosphate hydrolases"/>
    <property type="match status" value="1"/>
</dbReference>
<keyword evidence="4" id="KW-1185">Reference proteome</keyword>
<comment type="caution">
    <text evidence="3">The sequence shown here is derived from an EMBL/GenBank/DDBJ whole genome shotgun (WGS) entry which is preliminary data.</text>
</comment>
<dbReference type="AlphaFoldDB" id="A0AAW0ADK3"/>
<gene>
    <name evidence="3" type="ORF">R3P38DRAFT_2645331</name>
</gene>
<dbReference type="InterPro" id="IPR053137">
    <property type="entry name" value="NLR-like"/>
</dbReference>
<accession>A0AAW0ADK3</accession>
<dbReference type="PRINTS" id="PR00381">
    <property type="entry name" value="KINESINLIGHT"/>
</dbReference>
<evidence type="ECO:0000313" key="4">
    <source>
        <dbReference type="Proteomes" id="UP001362999"/>
    </source>
</evidence>
<evidence type="ECO:0000313" key="3">
    <source>
        <dbReference type="EMBL" id="KAK7007328.1"/>
    </source>
</evidence>
<dbReference type="Gene3D" id="3.40.50.300">
    <property type="entry name" value="P-loop containing nucleotide triphosphate hydrolases"/>
    <property type="match status" value="1"/>
</dbReference>
<dbReference type="Pfam" id="PF25000">
    <property type="entry name" value="DUF7779"/>
    <property type="match status" value="1"/>
</dbReference>
<feature type="domain" description="DUF7779" evidence="2">
    <location>
        <begin position="311"/>
        <end position="410"/>
    </location>
</feature>
<dbReference type="PANTHER" id="PTHR46082:SF6">
    <property type="entry name" value="AAA+ ATPASE DOMAIN-CONTAINING PROTEIN-RELATED"/>
    <property type="match status" value="1"/>
</dbReference>
<dbReference type="InterPro" id="IPR027417">
    <property type="entry name" value="P-loop_NTPase"/>
</dbReference>
<name>A0AAW0ADK3_9AGAR</name>
<evidence type="ECO:0000256" key="1">
    <source>
        <dbReference type="SAM" id="MobiDB-lite"/>
    </source>
</evidence>
<dbReference type="PANTHER" id="PTHR46082">
    <property type="entry name" value="ATP/GTP-BINDING PROTEIN-RELATED"/>
    <property type="match status" value="1"/>
</dbReference>
<dbReference type="InterPro" id="IPR056681">
    <property type="entry name" value="DUF7779"/>
</dbReference>